<feature type="transmembrane region" description="Helical" evidence="1">
    <location>
        <begin position="109"/>
        <end position="130"/>
    </location>
</feature>
<sequence>MEYSWRLSKCPKCEAFYNWQIVKFMYFIQASNILGPKELRCKHCGNVFPSGLNEWTDLKFIQKLHYLLISTFYSAIIGFMMALATTSIIGRVEKIINPNYLSNSTFLRWTFVFSIPIFIFHLFRVYLSVVRSESEIQEPMEVSFWNWQINPFLYGFLIEVFCLGLFFVFTFIH</sequence>
<protein>
    <submittedName>
        <fullName evidence="2">Uncharacterized protein</fullName>
    </submittedName>
</protein>
<dbReference type="EMBL" id="VSSQ01006582">
    <property type="protein sequence ID" value="MPM33188.1"/>
    <property type="molecule type" value="Genomic_DNA"/>
</dbReference>
<evidence type="ECO:0000313" key="2">
    <source>
        <dbReference type="EMBL" id="MPM33188.1"/>
    </source>
</evidence>
<organism evidence="2">
    <name type="scientific">bioreactor metagenome</name>
    <dbReference type="NCBI Taxonomy" id="1076179"/>
    <lineage>
        <taxon>unclassified sequences</taxon>
        <taxon>metagenomes</taxon>
        <taxon>ecological metagenomes</taxon>
    </lineage>
</organism>
<comment type="caution">
    <text evidence="2">The sequence shown here is derived from an EMBL/GenBank/DDBJ whole genome shotgun (WGS) entry which is preliminary data.</text>
</comment>
<keyword evidence="1" id="KW-0812">Transmembrane</keyword>
<reference evidence="2" key="1">
    <citation type="submission" date="2019-08" db="EMBL/GenBank/DDBJ databases">
        <authorList>
            <person name="Kucharzyk K."/>
            <person name="Murdoch R.W."/>
            <person name="Higgins S."/>
            <person name="Loffler F."/>
        </authorList>
    </citation>
    <scope>NUCLEOTIDE SEQUENCE</scope>
</reference>
<keyword evidence="1" id="KW-0472">Membrane</keyword>
<accession>A0A644YYS5</accession>
<keyword evidence="1" id="KW-1133">Transmembrane helix</keyword>
<evidence type="ECO:0000256" key="1">
    <source>
        <dbReference type="SAM" id="Phobius"/>
    </source>
</evidence>
<gene>
    <name evidence="2" type="ORF">SDC9_79757</name>
</gene>
<name>A0A644YYS5_9ZZZZ</name>
<feature type="transmembrane region" description="Helical" evidence="1">
    <location>
        <begin position="66"/>
        <end position="89"/>
    </location>
</feature>
<feature type="transmembrane region" description="Helical" evidence="1">
    <location>
        <begin position="151"/>
        <end position="172"/>
    </location>
</feature>
<dbReference type="AlphaFoldDB" id="A0A644YYS5"/>
<proteinExistence type="predicted"/>